<evidence type="ECO:0000313" key="1">
    <source>
        <dbReference type="EMBL" id="SEW49323.1"/>
    </source>
</evidence>
<name>A0A1I0S3Y9_9FLAO</name>
<keyword evidence="2" id="KW-1185">Reference proteome</keyword>
<accession>A0A1I0S3Y9</accession>
<reference evidence="2" key="1">
    <citation type="submission" date="2016-10" db="EMBL/GenBank/DDBJ databases">
        <authorList>
            <person name="Varghese N."/>
            <person name="Submissions S."/>
        </authorList>
    </citation>
    <scope>NUCLEOTIDE SEQUENCE [LARGE SCALE GENOMIC DNA]</scope>
    <source>
        <strain evidence="2">DSM 17724</strain>
    </source>
</reference>
<proteinExistence type="predicted"/>
<gene>
    <name evidence="1" type="ORF">SAMN05421841_4122</name>
</gene>
<dbReference type="STRING" id="356305.SAMN05421841_4122"/>
<dbReference type="AlphaFoldDB" id="A0A1I0S3Y9"/>
<sequence>MIINFKYLFIVILFTSIINCKGQKEEIPDKNKVSLSHIEKKSNEIFIGKVFFSGDEFNDYEFIKSDETTIDSISYSIYKNIHNKKYVFSLERLLKTDDVEKYKIIDTVNIKKNVPINGLKVEKSMIDNAVNLMYDQKLLKSWRFKIKNQDQINWKGTYSVNIDYGKLDGFSEMAILYDIEINENGCTFSGLGYKTYFTDQCKIEEKNNSLILKYEKNIEGDGFSDHSKIDTLAVLVLKNNKYYIKSPIIADKNWNYNTELILNKK</sequence>
<dbReference type="Pfam" id="PF19453">
    <property type="entry name" value="DUF5991"/>
    <property type="match status" value="1"/>
</dbReference>
<organism evidence="1 2">
    <name type="scientific">Chryseobacterium wanjuense</name>
    <dbReference type="NCBI Taxonomy" id="356305"/>
    <lineage>
        <taxon>Bacteria</taxon>
        <taxon>Pseudomonadati</taxon>
        <taxon>Bacteroidota</taxon>
        <taxon>Flavobacteriia</taxon>
        <taxon>Flavobacteriales</taxon>
        <taxon>Weeksellaceae</taxon>
        <taxon>Chryseobacterium group</taxon>
        <taxon>Chryseobacterium</taxon>
    </lineage>
</organism>
<dbReference type="OrthoDB" id="1253222at2"/>
<dbReference type="EMBL" id="FOIU01000005">
    <property type="protein sequence ID" value="SEW49323.1"/>
    <property type="molecule type" value="Genomic_DNA"/>
</dbReference>
<dbReference type="Proteomes" id="UP000199469">
    <property type="component" value="Unassembled WGS sequence"/>
</dbReference>
<protein>
    <submittedName>
        <fullName evidence="1">Uncharacterized protein</fullName>
    </submittedName>
</protein>
<dbReference type="RefSeq" id="WP_089796013.1">
    <property type="nucleotide sequence ID" value="NZ_FOIU01000005.1"/>
</dbReference>
<evidence type="ECO:0000313" key="2">
    <source>
        <dbReference type="Proteomes" id="UP000199469"/>
    </source>
</evidence>
<dbReference type="InterPro" id="IPR046033">
    <property type="entry name" value="DUF5991"/>
</dbReference>